<organism evidence="1 2">
    <name type="scientific">Acidihalobacter yilgarnensis</name>
    <dbReference type="NCBI Taxonomy" id="2819280"/>
    <lineage>
        <taxon>Bacteria</taxon>
        <taxon>Pseudomonadati</taxon>
        <taxon>Pseudomonadota</taxon>
        <taxon>Gammaproteobacteria</taxon>
        <taxon>Chromatiales</taxon>
        <taxon>Ectothiorhodospiraceae</taxon>
        <taxon>Acidihalobacter</taxon>
    </lineage>
</organism>
<dbReference type="AlphaFoldDB" id="A0A1D8IP30"/>
<dbReference type="SUPFAM" id="SSF52540">
    <property type="entry name" value="P-loop containing nucleoside triphosphate hydrolases"/>
    <property type="match status" value="1"/>
</dbReference>
<accession>A0A1D8IP30</accession>
<name>A0A1D8IP30_9GAMM</name>
<dbReference type="InterPro" id="IPR027417">
    <property type="entry name" value="P-loop_NTPase"/>
</dbReference>
<gene>
    <name evidence="1" type="ORF">BI364_10075</name>
</gene>
<dbReference type="KEGG" id="aprs:BI364_10075"/>
<evidence type="ECO:0000313" key="2">
    <source>
        <dbReference type="Proteomes" id="UP000095401"/>
    </source>
</evidence>
<evidence type="ECO:0000313" key="1">
    <source>
        <dbReference type="EMBL" id="AOU98260.1"/>
    </source>
</evidence>
<dbReference type="RefSeq" id="WP_070078624.1">
    <property type="nucleotide sequence ID" value="NZ_CP017415.1"/>
</dbReference>
<reference evidence="2" key="1">
    <citation type="submission" date="2016-09" db="EMBL/GenBank/DDBJ databases">
        <title>Acidihalobacter prosperus F5.</title>
        <authorList>
            <person name="Khaleque H.N."/>
            <person name="Ramsay J.P."/>
            <person name="Kaksonen A.H."/>
            <person name="Boxall N.J."/>
            <person name="Watkin E.L.J."/>
        </authorList>
    </citation>
    <scope>NUCLEOTIDE SEQUENCE [LARGE SCALE GENOMIC DNA]</scope>
    <source>
        <strain evidence="2">F5</strain>
    </source>
</reference>
<keyword evidence="2" id="KW-1185">Reference proteome</keyword>
<dbReference type="Gene3D" id="3.40.50.300">
    <property type="entry name" value="P-loop containing nucleotide triphosphate hydrolases"/>
    <property type="match status" value="1"/>
</dbReference>
<proteinExistence type="predicted"/>
<sequence>MEIKMILGLTGAAGSGKDTVANYLVSAHGFKRHAFADLLYEEVSAAFDVPFKVLARRDTKERPMDALKLSRCHKADFTAYLVAKDGPKLDAVFSPRYILQRWGDFRRAKEPDYFVEPVIPDIRAEPQMNHVVSDMRFPNEHAALMSLNAFF</sequence>
<protein>
    <submittedName>
        <fullName evidence="1">Uncharacterized protein</fullName>
    </submittedName>
</protein>
<dbReference type="EMBL" id="CP017415">
    <property type="protein sequence ID" value="AOU98260.1"/>
    <property type="molecule type" value="Genomic_DNA"/>
</dbReference>
<dbReference type="Proteomes" id="UP000095401">
    <property type="component" value="Chromosome"/>
</dbReference>